<name>A0A9P0XEQ6_PIEBR</name>
<reference evidence="2" key="1">
    <citation type="submission" date="2022-05" db="EMBL/GenBank/DDBJ databases">
        <authorList>
            <person name="Okamura Y."/>
        </authorList>
    </citation>
    <scope>NUCLEOTIDE SEQUENCE</scope>
</reference>
<feature type="compositionally biased region" description="Basic residues" evidence="1">
    <location>
        <begin position="15"/>
        <end position="31"/>
    </location>
</feature>
<feature type="compositionally biased region" description="Low complexity" evidence="1">
    <location>
        <begin position="42"/>
        <end position="58"/>
    </location>
</feature>
<comment type="caution">
    <text evidence="2">The sequence shown here is derived from an EMBL/GenBank/DDBJ whole genome shotgun (WGS) entry which is preliminary data.</text>
</comment>
<sequence length="127" mass="14426">MISMIVPRSRSNVRMTRKYRRPNLSRARWYKKSGYSPRHSRSSASGRWLSSWKSSRSKPGGGEARESLAHPAPEPAPPSAVIRPPAGHQPARPHNHSPHFTVFHNQLKICPSTTRLSVQLIQHHFTH</sequence>
<dbReference type="AlphaFoldDB" id="A0A9P0XEQ6"/>
<feature type="region of interest" description="Disordered" evidence="1">
    <location>
        <begin position="1"/>
        <end position="99"/>
    </location>
</feature>
<dbReference type="EMBL" id="CALOZG010000027">
    <property type="protein sequence ID" value="CAH4032127.1"/>
    <property type="molecule type" value="Genomic_DNA"/>
</dbReference>
<dbReference type="Proteomes" id="UP001152562">
    <property type="component" value="Unassembled WGS sequence"/>
</dbReference>
<protein>
    <submittedName>
        <fullName evidence="2">Uncharacterized protein</fullName>
    </submittedName>
</protein>
<gene>
    <name evidence="2" type="ORF">PIBRA_LOCUS8553</name>
</gene>
<accession>A0A9P0XEQ6</accession>
<evidence type="ECO:0000313" key="2">
    <source>
        <dbReference type="EMBL" id="CAH4032127.1"/>
    </source>
</evidence>
<evidence type="ECO:0000256" key="1">
    <source>
        <dbReference type="SAM" id="MobiDB-lite"/>
    </source>
</evidence>
<evidence type="ECO:0000313" key="3">
    <source>
        <dbReference type="Proteomes" id="UP001152562"/>
    </source>
</evidence>
<proteinExistence type="predicted"/>
<keyword evidence="3" id="KW-1185">Reference proteome</keyword>
<organism evidence="2 3">
    <name type="scientific">Pieris brassicae</name>
    <name type="common">White butterfly</name>
    <name type="synonym">Large white butterfly</name>
    <dbReference type="NCBI Taxonomy" id="7116"/>
    <lineage>
        <taxon>Eukaryota</taxon>
        <taxon>Metazoa</taxon>
        <taxon>Ecdysozoa</taxon>
        <taxon>Arthropoda</taxon>
        <taxon>Hexapoda</taxon>
        <taxon>Insecta</taxon>
        <taxon>Pterygota</taxon>
        <taxon>Neoptera</taxon>
        <taxon>Endopterygota</taxon>
        <taxon>Lepidoptera</taxon>
        <taxon>Glossata</taxon>
        <taxon>Ditrysia</taxon>
        <taxon>Papilionoidea</taxon>
        <taxon>Pieridae</taxon>
        <taxon>Pierinae</taxon>
        <taxon>Pieris</taxon>
    </lineage>
</organism>